<dbReference type="SUPFAM" id="SSF46689">
    <property type="entry name" value="Homeodomain-like"/>
    <property type="match status" value="1"/>
</dbReference>
<dbReference type="GO" id="GO:0000976">
    <property type="term" value="F:transcription cis-regulatory region binding"/>
    <property type="evidence" value="ECO:0007669"/>
    <property type="project" value="TreeGrafter"/>
</dbReference>
<dbReference type="Gene3D" id="1.10.357.10">
    <property type="entry name" value="Tetracycline Repressor, domain 2"/>
    <property type="match status" value="1"/>
</dbReference>
<protein>
    <recommendedName>
        <fullName evidence="2">HTH tetR-type domain-containing protein</fullName>
    </recommendedName>
</protein>
<gene>
    <name evidence="3" type="ORF">SDC9_168969</name>
</gene>
<comment type="caution">
    <text evidence="3">The sequence shown here is derived from an EMBL/GenBank/DDBJ whole genome shotgun (WGS) entry which is preliminary data.</text>
</comment>
<dbReference type="PANTHER" id="PTHR30055:SF226">
    <property type="entry name" value="HTH-TYPE TRANSCRIPTIONAL REGULATOR PKSA"/>
    <property type="match status" value="1"/>
</dbReference>
<dbReference type="InterPro" id="IPR050109">
    <property type="entry name" value="HTH-type_TetR-like_transc_reg"/>
</dbReference>
<proteinExistence type="predicted"/>
<evidence type="ECO:0000259" key="2">
    <source>
        <dbReference type="PROSITE" id="PS50977"/>
    </source>
</evidence>
<organism evidence="3">
    <name type="scientific">bioreactor metagenome</name>
    <dbReference type="NCBI Taxonomy" id="1076179"/>
    <lineage>
        <taxon>unclassified sequences</taxon>
        <taxon>metagenomes</taxon>
        <taxon>ecological metagenomes</taxon>
    </lineage>
</organism>
<name>A0A645G709_9ZZZZ</name>
<feature type="domain" description="HTH tetR-type" evidence="2">
    <location>
        <begin position="4"/>
        <end position="65"/>
    </location>
</feature>
<dbReference type="EMBL" id="VSSQ01069596">
    <property type="protein sequence ID" value="MPN21589.1"/>
    <property type="molecule type" value="Genomic_DNA"/>
</dbReference>
<dbReference type="InterPro" id="IPR001647">
    <property type="entry name" value="HTH_TetR"/>
</dbReference>
<dbReference type="Pfam" id="PF00440">
    <property type="entry name" value="TetR_N"/>
    <property type="match status" value="1"/>
</dbReference>
<sequence length="189" mass="21255">MSENDARARILEAVEALLTEGCPVGELTVRKIAARAGVGIGSVGYHFQSKDRLVYEVLTAQMTRLTRQLEPGERAAAPLERLRIFFRQTAELALEYSEIFRAQLAYDLLNGDLSICYYVTPLLKEHFGSARSELEMKILALQMISALQMMLLKMDEFQRYAGVSLRDAAQRAQVLEAVVHTAIDGRKEF</sequence>
<dbReference type="InterPro" id="IPR009057">
    <property type="entry name" value="Homeodomain-like_sf"/>
</dbReference>
<dbReference type="AlphaFoldDB" id="A0A645G709"/>
<reference evidence="3" key="1">
    <citation type="submission" date="2019-08" db="EMBL/GenBank/DDBJ databases">
        <authorList>
            <person name="Kucharzyk K."/>
            <person name="Murdoch R.W."/>
            <person name="Higgins S."/>
            <person name="Loffler F."/>
        </authorList>
    </citation>
    <scope>NUCLEOTIDE SEQUENCE</scope>
</reference>
<accession>A0A645G709</accession>
<dbReference type="PROSITE" id="PS50977">
    <property type="entry name" value="HTH_TETR_2"/>
    <property type="match status" value="1"/>
</dbReference>
<dbReference type="PANTHER" id="PTHR30055">
    <property type="entry name" value="HTH-TYPE TRANSCRIPTIONAL REGULATOR RUTR"/>
    <property type="match status" value="1"/>
</dbReference>
<evidence type="ECO:0000313" key="3">
    <source>
        <dbReference type="EMBL" id="MPN21589.1"/>
    </source>
</evidence>
<evidence type="ECO:0000256" key="1">
    <source>
        <dbReference type="ARBA" id="ARBA00023125"/>
    </source>
</evidence>
<keyword evidence="1" id="KW-0238">DNA-binding</keyword>
<dbReference type="GO" id="GO:0003700">
    <property type="term" value="F:DNA-binding transcription factor activity"/>
    <property type="evidence" value="ECO:0007669"/>
    <property type="project" value="TreeGrafter"/>
</dbReference>